<dbReference type="Proteomes" id="UP000182743">
    <property type="component" value="Unassembled WGS sequence"/>
</dbReference>
<evidence type="ECO:0000256" key="2">
    <source>
        <dbReference type="ARBA" id="ARBA00007639"/>
    </source>
</evidence>
<dbReference type="KEGG" id="mthz:MOTHA_c07330"/>
<dbReference type="InterPro" id="IPR025997">
    <property type="entry name" value="SBP_2_dom"/>
</dbReference>
<dbReference type="PANTHER" id="PTHR46847:SF1">
    <property type="entry name" value="D-ALLOSE-BINDING PERIPLASMIC PROTEIN-RELATED"/>
    <property type="match status" value="1"/>
</dbReference>
<dbReference type="RefSeq" id="WP_011392221.1">
    <property type="nucleotide sequence ID" value="NZ_BSDM01000005.1"/>
</dbReference>
<dbReference type="CDD" id="cd01536">
    <property type="entry name" value="PBP1_ABC_sugar_binding-like"/>
    <property type="match status" value="1"/>
</dbReference>
<dbReference type="PROSITE" id="PS51257">
    <property type="entry name" value="PROKAR_LIPOPROTEIN"/>
    <property type="match status" value="1"/>
</dbReference>
<keyword evidence="3" id="KW-0732">Signal</keyword>
<dbReference type="OMA" id="RTEAFNE"/>
<sequence length="358" mass="39067">MSIYEKGMNRREFIVKSLMASGLVAGSSLLLSGCSSGSTGTTAKEGKRLKAAFSNAGLQATWCAQGKDTVERWGKWLGVDITWYDGALSVDKQRAAVEDMATKDWDFVAIQPLGIGTLNEPVKKMLERGIPVIDMDTMIAQPGELPITCFIAPDNVWGAEQVTEALMQAIGGKGNVVMTQGSLGHTGAQGRAQGFHNVIKRYPDVKVIDETPADFDVNKVAQIWENLLNRYDKIDAAYFHNDDMALAAYQVIKNAGREKEIKIGGNDGMQPAVEAVQKGIMVATARNSAPRIHWGALMIGYYAATEKDANKKIPPFILADGPIITYNVDQSNKQPWLNKGYGQSLAPGLIWQEDHFMV</sequence>
<comment type="subcellular location">
    <subcellularLocation>
        <location evidence="1">Cell envelope</location>
    </subcellularLocation>
</comment>
<dbReference type="PANTHER" id="PTHR46847">
    <property type="entry name" value="D-ALLOSE-BINDING PERIPLASMIC PROTEIN-RELATED"/>
    <property type="match status" value="1"/>
</dbReference>
<dbReference type="Gene3D" id="3.40.50.2300">
    <property type="match status" value="2"/>
</dbReference>
<evidence type="ECO:0000313" key="5">
    <source>
        <dbReference type="EMBL" id="OIQ09904.1"/>
    </source>
</evidence>
<dbReference type="GO" id="GO:0030246">
    <property type="term" value="F:carbohydrate binding"/>
    <property type="evidence" value="ECO:0007669"/>
    <property type="project" value="UniProtKB-ARBA"/>
</dbReference>
<protein>
    <submittedName>
        <fullName evidence="5">D-allose-binding periplasmic protein</fullName>
    </submittedName>
</protein>
<gene>
    <name evidence="5" type="primary">alsB</name>
    <name evidence="5" type="ORF">MOOR_07460</name>
</gene>
<comment type="similarity">
    <text evidence="2">Belongs to the bacterial solute-binding protein 2 family.</text>
</comment>
<evidence type="ECO:0000256" key="1">
    <source>
        <dbReference type="ARBA" id="ARBA00004196"/>
    </source>
</evidence>
<feature type="domain" description="Periplasmic binding protein" evidence="4">
    <location>
        <begin position="52"/>
        <end position="306"/>
    </location>
</feature>
<dbReference type="AlphaFoldDB" id="A0A1J5JWW2"/>
<evidence type="ECO:0000259" key="4">
    <source>
        <dbReference type="Pfam" id="PF13407"/>
    </source>
</evidence>
<proteinExistence type="inferred from homology"/>
<reference evidence="5 6" key="1">
    <citation type="submission" date="2016-08" db="EMBL/GenBank/DDBJ databases">
        <title>Genome-based comparison of Moorella thermoacetic strains.</title>
        <authorList>
            <person name="Poehlein A."/>
            <person name="Bengelsdorf F.R."/>
            <person name="Esser C."/>
            <person name="Duerre P."/>
            <person name="Daniel R."/>
        </authorList>
    </citation>
    <scope>NUCLEOTIDE SEQUENCE [LARGE SCALE GENOMIC DNA]</scope>
    <source>
        <strain evidence="5 6">DSM 11768</strain>
    </source>
</reference>
<dbReference type="GeneID" id="45616730"/>
<comment type="caution">
    <text evidence="5">The sequence shown here is derived from an EMBL/GenBank/DDBJ whole genome shotgun (WGS) entry which is preliminary data.</text>
</comment>
<evidence type="ECO:0000313" key="6">
    <source>
        <dbReference type="Proteomes" id="UP000182743"/>
    </source>
</evidence>
<dbReference type="SUPFAM" id="SSF53822">
    <property type="entry name" value="Periplasmic binding protein-like I"/>
    <property type="match status" value="1"/>
</dbReference>
<name>A0A1J5JWW2_NEOTH</name>
<dbReference type="EMBL" id="MIHH01000002">
    <property type="protein sequence ID" value="OIQ09904.1"/>
    <property type="molecule type" value="Genomic_DNA"/>
</dbReference>
<organism evidence="5 6">
    <name type="scientific">Neomoorella thermoacetica</name>
    <name type="common">Clostridium thermoaceticum</name>
    <dbReference type="NCBI Taxonomy" id="1525"/>
    <lineage>
        <taxon>Bacteria</taxon>
        <taxon>Bacillati</taxon>
        <taxon>Bacillota</taxon>
        <taxon>Clostridia</taxon>
        <taxon>Neomoorellales</taxon>
        <taxon>Neomoorellaceae</taxon>
        <taxon>Neomoorella</taxon>
    </lineage>
</organism>
<dbReference type="Pfam" id="PF13407">
    <property type="entry name" value="Peripla_BP_4"/>
    <property type="match status" value="1"/>
</dbReference>
<dbReference type="InterPro" id="IPR028082">
    <property type="entry name" value="Peripla_BP_I"/>
</dbReference>
<accession>A0A1J5JWW2</accession>
<evidence type="ECO:0000256" key="3">
    <source>
        <dbReference type="ARBA" id="ARBA00022729"/>
    </source>
</evidence>
<dbReference type="GO" id="GO:0030313">
    <property type="term" value="C:cell envelope"/>
    <property type="evidence" value="ECO:0007669"/>
    <property type="project" value="UniProtKB-SubCell"/>
</dbReference>